<dbReference type="EMBL" id="OX336137">
    <property type="protein sequence ID" value="CAI2719565.1"/>
    <property type="molecule type" value="Genomic_DNA"/>
</dbReference>
<dbReference type="InterPro" id="IPR010121">
    <property type="entry name" value="Pyruvate_phosphate_dikinase"/>
</dbReference>
<dbReference type="InterPro" id="IPR018274">
    <property type="entry name" value="PEP_util_AS"/>
</dbReference>
<dbReference type="InterPro" id="IPR000121">
    <property type="entry name" value="PEP_util_C"/>
</dbReference>
<keyword evidence="7" id="KW-0479">Metal-binding</keyword>
<dbReference type="NCBIfam" id="TIGR01828">
    <property type="entry name" value="pyru_phos_dikin"/>
    <property type="match status" value="1"/>
</dbReference>
<keyword evidence="6 16" id="KW-0808">Transferase</keyword>
<dbReference type="SUPFAM" id="SSF56059">
    <property type="entry name" value="Glutathione synthetase ATP-binding domain-like"/>
    <property type="match status" value="1"/>
</dbReference>
<dbReference type="GO" id="GO:0050242">
    <property type="term" value="F:pyruvate, phosphate dikinase activity"/>
    <property type="evidence" value="ECO:0007669"/>
    <property type="project" value="UniProtKB-EC"/>
</dbReference>
<comment type="similarity">
    <text evidence="3 12">Belongs to the PEP-utilizing enzyme family.</text>
</comment>
<dbReference type="Gene3D" id="1.20.80.30">
    <property type="match status" value="1"/>
</dbReference>
<evidence type="ECO:0000256" key="2">
    <source>
        <dbReference type="ARBA" id="ARBA00003144"/>
    </source>
</evidence>
<comment type="function">
    <text evidence="2">Catalyzes the reversible phosphorylation of pyruvate and phosphate.</text>
</comment>
<dbReference type="Gene3D" id="3.30.470.20">
    <property type="entry name" value="ATP-grasp fold, B domain"/>
    <property type="match status" value="1"/>
</dbReference>
<dbReference type="InterPro" id="IPR008279">
    <property type="entry name" value="PEP-util_enz_mobile_dom"/>
</dbReference>
<dbReference type="EC" id="2.7.9.1" evidence="4 12"/>
<proteinExistence type="inferred from homology"/>
<keyword evidence="11" id="KW-0460">Magnesium</keyword>
<dbReference type="PANTHER" id="PTHR22931">
    <property type="entry name" value="PHOSPHOENOLPYRUVATE DIKINASE-RELATED"/>
    <property type="match status" value="1"/>
</dbReference>
<dbReference type="InterPro" id="IPR036637">
    <property type="entry name" value="Phosphohistidine_dom_sf"/>
</dbReference>
<comment type="cofactor">
    <cofactor evidence="1 12">
        <name>Mg(2+)</name>
        <dbReference type="ChEBI" id="CHEBI:18420"/>
    </cofactor>
</comment>
<feature type="domain" description="PEP-utilising enzyme C-terminal" evidence="15">
    <location>
        <begin position="523"/>
        <end position="872"/>
    </location>
</feature>
<evidence type="ECO:0000259" key="13">
    <source>
        <dbReference type="Pfam" id="PF00391"/>
    </source>
</evidence>
<comment type="catalytic activity">
    <reaction evidence="12">
        <text>pyruvate + phosphate + ATP = phosphoenolpyruvate + AMP + diphosphate + H(+)</text>
        <dbReference type="Rhea" id="RHEA:10756"/>
        <dbReference type="ChEBI" id="CHEBI:15361"/>
        <dbReference type="ChEBI" id="CHEBI:15378"/>
        <dbReference type="ChEBI" id="CHEBI:30616"/>
        <dbReference type="ChEBI" id="CHEBI:33019"/>
        <dbReference type="ChEBI" id="CHEBI:43474"/>
        <dbReference type="ChEBI" id="CHEBI:58702"/>
        <dbReference type="ChEBI" id="CHEBI:456215"/>
        <dbReference type="EC" id="2.7.9.1"/>
    </reaction>
</comment>
<dbReference type="InterPro" id="IPR023151">
    <property type="entry name" value="PEP_util_CS"/>
</dbReference>
<dbReference type="InterPro" id="IPR013815">
    <property type="entry name" value="ATP_grasp_subdomain_1"/>
</dbReference>
<keyword evidence="16" id="KW-0670">Pyruvate</keyword>
<dbReference type="SUPFAM" id="SSF51621">
    <property type="entry name" value="Phosphoenolpyruvate/pyruvate domain"/>
    <property type="match status" value="1"/>
</dbReference>
<protein>
    <recommendedName>
        <fullName evidence="5 12">Pyruvate, phosphate dikinase</fullName>
        <ecNumber evidence="4 12">2.7.9.1</ecNumber>
    </recommendedName>
</protein>
<name>A0ABM9HH36_9BACT</name>
<evidence type="ECO:0000256" key="1">
    <source>
        <dbReference type="ARBA" id="ARBA00001946"/>
    </source>
</evidence>
<dbReference type="SUPFAM" id="SSF52009">
    <property type="entry name" value="Phosphohistidine domain"/>
    <property type="match status" value="1"/>
</dbReference>
<reference evidence="16 17" key="1">
    <citation type="submission" date="2022-09" db="EMBL/GenBank/DDBJ databases">
        <authorList>
            <person name="Kop L."/>
        </authorList>
    </citation>
    <scope>NUCLEOTIDE SEQUENCE [LARGE SCALE GENOMIC DNA]</scope>
    <source>
        <strain evidence="16 17">347</strain>
    </source>
</reference>
<dbReference type="InterPro" id="IPR040442">
    <property type="entry name" value="Pyrv_kinase-like_dom_sf"/>
</dbReference>
<keyword evidence="9" id="KW-0418">Kinase</keyword>
<dbReference type="Gene3D" id="3.50.30.10">
    <property type="entry name" value="Phosphohistidine domain"/>
    <property type="match status" value="1"/>
</dbReference>
<dbReference type="Gene3D" id="3.20.20.60">
    <property type="entry name" value="Phosphoenolpyruvate-binding domains"/>
    <property type="match status" value="1"/>
</dbReference>
<evidence type="ECO:0000259" key="15">
    <source>
        <dbReference type="Pfam" id="PF02896"/>
    </source>
</evidence>
<evidence type="ECO:0000256" key="10">
    <source>
        <dbReference type="ARBA" id="ARBA00022840"/>
    </source>
</evidence>
<dbReference type="Gene3D" id="3.30.1490.20">
    <property type="entry name" value="ATP-grasp fold, A domain"/>
    <property type="match status" value="1"/>
</dbReference>
<evidence type="ECO:0000256" key="9">
    <source>
        <dbReference type="ARBA" id="ARBA00022777"/>
    </source>
</evidence>
<dbReference type="Proteomes" id="UP001157733">
    <property type="component" value="Chromosome"/>
</dbReference>
<feature type="domain" description="Pyruvate phosphate dikinase AMP/ATP-binding" evidence="14">
    <location>
        <begin position="62"/>
        <end position="303"/>
    </location>
</feature>
<evidence type="ECO:0000256" key="5">
    <source>
        <dbReference type="ARBA" id="ARBA00020138"/>
    </source>
</evidence>
<evidence type="ECO:0000256" key="8">
    <source>
        <dbReference type="ARBA" id="ARBA00022741"/>
    </source>
</evidence>
<dbReference type="InterPro" id="IPR015813">
    <property type="entry name" value="Pyrv/PenolPyrv_kinase-like_dom"/>
</dbReference>
<dbReference type="PROSITE" id="PS00742">
    <property type="entry name" value="PEP_ENZYMES_2"/>
    <property type="match status" value="1"/>
</dbReference>
<evidence type="ECO:0000313" key="17">
    <source>
        <dbReference type="Proteomes" id="UP001157733"/>
    </source>
</evidence>
<dbReference type="PROSITE" id="PS00370">
    <property type="entry name" value="PEP_ENZYMES_PHOS_SITE"/>
    <property type="match status" value="1"/>
</dbReference>
<dbReference type="Pfam" id="PF00391">
    <property type="entry name" value="PEP-utilizers"/>
    <property type="match status" value="1"/>
</dbReference>
<keyword evidence="10" id="KW-0067">ATP-binding</keyword>
<evidence type="ECO:0000256" key="6">
    <source>
        <dbReference type="ARBA" id="ARBA00022679"/>
    </source>
</evidence>
<gene>
    <name evidence="16" type="primary">ppdK</name>
    <name evidence="16" type="ORF">NSPWAT_2709</name>
</gene>
<evidence type="ECO:0000256" key="11">
    <source>
        <dbReference type="ARBA" id="ARBA00022842"/>
    </source>
</evidence>
<dbReference type="InterPro" id="IPR002192">
    <property type="entry name" value="PPDK_AMP/ATP-bd"/>
</dbReference>
<keyword evidence="17" id="KW-1185">Reference proteome</keyword>
<organism evidence="16 17">
    <name type="scientific">Nitrospina watsonii</name>
    <dbReference type="NCBI Taxonomy" id="1323948"/>
    <lineage>
        <taxon>Bacteria</taxon>
        <taxon>Pseudomonadati</taxon>
        <taxon>Nitrospinota/Tectimicrobiota group</taxon>
        <taxon>Nitrospinota</taxon>
        <taxon>Nitrospinia</taxon>
        <taxon>Nitrospinales</taxon>
        <taxon>Nitrospinaceae</taxon>
        <taxon>Nitrospina</taxon>
    </lineage>
</organism>
<sequence length="879" mass="97333">MSPNPKYVYFFGADQTEGKSEMRELLGGKGANLAEMASLGIHVPPGFTITTEACNYYFKKNQTLPPSLWDEIVKNLKNLEKVMDKDFGGKKDPLLLSVRSGARVSMPGMMDTVLNLGLNEDTVKGLAKKTSNNWFAHDCYRRFIAMFGNVVLGIDGGHFETILERQKNKRKVEFDTDLLVDDLKAVIKDFKALVKKKTGNAFPDEPIKQLKMAIEAVFNSWNIPRAIHYRRLNHIPEDWGTAVNVQSMVFGNMGLSSATGVAFTRNPATGEKKFYGEYMINAQGEDVVAGIRTPQPITKLKEEMPDSYQELLEVYQTLENHYKDMQDIEFTIQENKLYMLQTRAGKRTAAAAIRIAVDMVHEGLISKQEALLRVPADQVDQIFHPMIDPKTKVKVLGKGLGASPGAATGKVVFTPDAAAEMARKKERVILVRMETSPEDIHGMSVAQGILTAKGGMTSHAAVVARAMGKPCVSGLGELSVDVRKKKAWLNGVEIKELDPITLDGADGRVMQGQVKLVQPRVTGYFTQLMSWVDKVRNLNVRANADTAHDALVAREFGAQGIGLCRTEHMFFDEDRILLVRKMIVADKDKARDEALKKLLPIQRSDFTEIFKAMEGLPVTIRLLDPPLHEFLPADAKEIKALAKQMKVSPAALSKKIHSLKEANPMLGLRGCRLGLMFPEIYKMQVSAIIEAACKLVKKGTKVFPEIMIPLVGHVEELRQTRAQLEEVAQEIIKKSKVKLDYKVGTMIELPRAAITADEIAPEADFFSFGTNDLTQTTFGLSRDDSGMFLPEYIEMGVLERDPFVSVDVSGVGELVRVAAEKGRAANKKIHLGICGEHGGDPRSIEFFNSIKLDYVSCSPFRVPTALLSAAQAAIRDPKP</sequence>
<keyword evidence="8" id="KW-0547">Nucleotide-binding</keyword>
<accession>A0ABM9HH36</accession>
<evidence type="ECO:0000313" key="16">
    <source>
        <dbReference type="EMBL" id="CAI2719565.1"/>
    </source>
</evidence>
<dbReference type="Gene3D" id="1.10.189.10">
    <property type="entry name" value="Pyruvate Phosphate Dikinase, domain 2"/>
    <property type="match status" value="1"/>
</dbReference>
<feature type="domain" description="PEP-utilising enzyme mobile" evidence="13">
    <location>
        <begin position="425"/>
        <end position="507"/>
    </location>
</feature>
<dbReference type="Pfam" id="PF02896">
    <property type="entry name" value="PEP-utilizers_C"/>
    <property type="match status" value="1"/>
</dbReference>
<dbReference type="NCBIfam" id="NF004531">
    <property type="entry name" value="PRK05878.1"/>
    <property type="match status" value="1"/>
</dbReference>
<dbReference type="RefSeq" id="WP_282012388.1">
    <property type="nucleotide sequence ID" value="NZ_OX336137.1"/>
</dbReference>
<dbReference type="PIRSF" id="PIRSF000853">
    <property type="entry name" value="PPDK"/>
    <property type="match status" value="1"/>
</dbReference>
<evidence type="ECO:0000256" key="7">
    <source>
        <dbReference type="ARBA" id="ARBA00022723"/>
    </source>
</evidence>
<evidence type="ECO:0000259" key="14">
    <source>
        <dbReference type="Pfam" id="PF01326"/>
    </source>
</evidence>
<dbReference type="PANTHER" id="PTHR22931:SF9">
    <property type="entry name" value="PYRUVATE, PHOSPHATE DIKINASE 1, CHLOROPLASTIC"/>
    <property type="match status" value="1"/>
</dbReference>
<feature type="domain" description="Pyruvate phosphate dikinase AMP/ATP-binding" evidence="14">
    <location>
        <begin position="308"/>
        <end position="360"/>
    </location>
</feature>
<evidence type="ECO:0000256" key="12">
    <source>
        <dbReference type="PIRNR" id="PIRNR000853"/>
    </source>
</evidence>
<evidence type="ECO:0000256" key="4">
    <source>
        <dbReference type="ARBA" id="ARBA00011994"/>
    </source>
</evidence>
<dbReference type="Pfam" id="PF01326">
    <property type="entry name" value="PPDK_N"/>
    <property type="match status" value="2"/>
</dbReference>
<evidence type="ECO:0000256" key="3">
    <source>
        <dbReference type="ARBA" id="ARBA00007837"/>
    </source>
</evidence>